<dbReference type="Proteomes" id="UP000584374">
    <property type="component" value="Unassembled WGS sequence"/>
</dbReference>
<dbReference type="InterPro" id="IPR036388">
    <property type="entry name" value="WH-like_DNA-bd_sf"/>
</dbReference>
<evidence type="ECO:0000256" key="3">
    <source>
        <dbReference type="ARBA" id="ARBA00023163"/>
    </source>
</evidence>
<evidence type="ECO:0000256" key="2">
    <source>
        <dbReference type="ARBA" id="ARBA00023125"/>
    </source>
</evidence>
<name>A0A840QG42_9PSEU</name>
<evidence type="ECO:0000313" key="6">
    <source>
        <dbReference type="Proteomes" id="UP000584374"/>
    </source>
</evidence>
<dbReference type="InterPro" id="IPR000524">
    <property type="entry name" value="Tscrpt_reg_HTH_GntR"/>
</dbReference>
<sequence>MATLQWSDDDERTVDRQSYRAQASQIIRSQIVSGRLEPGSLYSIGAIAERLNVSITPVREALHDLAKDGLIEMRRNRGFVVRCPNEEELDDIVQIRTMLEVGAVTEITERSLITDFDHLRTLCERNRAYAWAQDWENFVETDRQFHLGILRFLENPRLVEIVGNLRDQSRLWGLDRIAGSESFQRSLREHDALLDAIEAGEAAAAASVMRTHLTHVRGLWAGLNESDSHVDDA</sequence>
<dbReference type="AlphaFoldDB" id="A0A840QG42"/>
<dbReference type="GO" id="GO:0003700">
    <property type="term" value="F:DNA-binding transcription factor activity"/>
    <property type="evidence" value="ECO:0007669"/>
    <property type="project" value="InterPro"/>
</dbReference>
<dbReference type="PROSITE" id="PS50949">
    <property type="entry name" value="HTH_GNTR"/>
    <property type="match status" value="1"/>
</dbReference>
<evidence type="ECO:0000256" key="1">
    <source>
        <dbReference type="ARBA" id="ARBA00023015"/>
    </source>
</evidence>
<keyword evidence="2 5" id="KW-0238">DNA-binding</keyword>
<dbReference type="Pfam" id="PF07729">
    <property type="entry name" value="FCD"/>
    <property type="match status" value="1"/>
</dbReference>
<dbReference type="SUPFAM" id="SSF46785">
    <property type="entry name" value="Winged helix' DNA-binding domain"/>
    <property type="match status" value="1"/>
</dbReference>
<feature type="domain" description="HTH gntR-type" evidence="4">
    <location>
        <begin position="17"/>
        <end position="84"/>
    </location>
</feature>
<dbReference type="Pfam" id="PF00392">
    <property type="entry name" value="GntR"/>
    <property type="match status" value="1"/>
</dbReference>
<dbReference type="RefSeq" id="WP_184732808.1">
    <property type="nucleotide sequence ID" value="NZ_JACHIW010000003.1"/>
</dbReference>
<keyword evidence="6" id="KW-1185">Reference proteome</keyword>
<keyword evidence="3" id="KW-0804">Transcription</keyword>
<dbReference type="InterPro" id="IPR036390">
    <property type="entry name" value="WH_DNA-bd_sf"/>
</dbReference>
<dbReference type="Gene3D" id="1.20.120.530">
    <property type="entry name" value="GntR ligand-binding domain-like"/>
    <property type="match status" value="1"/>
</dbReference>
<gene>
    <name evidence="5" type="ORF">BJ970_007414</name>
</gene>
<dbReference type="SMART" id="SM00895">
    <property type="entry name" value="FCD"/>
    <property type="match status" value="1"/>
</dbReference>
<dbReference type="CDD" id="cd07377">
    <property type="entry name" value="WHTH_GntR"/>
    <property type="match status" value="1"/>
</dbReference>
<dbReference type="PANTHER" id="PTHR43537:SF45">
    <property type="entry name" value="GNTR FAMILY REGULATORY PROTEIN"/>
    <property type="match status" value="1"/>
</dbReference>
<dbReference type="InterPro" id="IPR008920">
    <property type="entry name" value="TF_FadR/GntR_C"/>
</dbReference>
<dbReference type="PANTHER" id="PTHR43537">
    <property type="entry name" value="TRANSCRIPTIONAL REGULATOR, GNTR FAMILY"/>
    <property type="match status" value="1"/>
</dbReference>
<dbReference type="EMBL" id="JACHIW010000003">
    <property type="protein sequence ID" value="MBB5159814.1"/>
    <property type="molecule type" value="Genomic_DNA"/>
</dbReference>
<protein>
    <submittedName>
        <fullName evidence="5">DNA-binding GntR family transcriptional regulator</fullName>
    </submittedName>
</protein>
<reference evidence="5 6" key="1">
    <citation type="submission" date="2020-08" db="EMBL/GenBank/DDBJ databases">
        <title>Sequencing the genomes of 1000 actinobacteria strains.</title>
        <authorList>
            <person name="Klenk H.-P."/>
        </authorList>
    </citation>
    <scope>NUCLEOTIDE SEQUENCE [LARGE SCALE GENOMIC DNA]</scope>
    <source>
        <strain evidence="5 6">DSM 45584</strain>
    </source>
</reference>
<comment type="caution">
    <text evidence="5">The sequence shown here is derived from an EMBL/GenBank/DDBJ whole genome shotgun (WGS) entry which is preliminary data.</text>
</comment>
<dbReference type="SMART" id="SM00345">
    <property type="entry name" value="HTH_GNTR"/>
    <property type="match status" value="1"/>
</dbReference>
<keyword evidence="1" id="KW-0805">Transcription regulation</keyword>
<dbReference type="SUPFAM" id="SSF48008">
    <property type="entry name" value="GntR ligand-binding domain-like"/>
    <property type="match status" value="1"/>
</dbReference>
<evidence type="ECO:0000313" key="5">
    <source>
        <dbReference type="EMBL" id="MBB5159814.1"/>
    </source>
</evidence>
<accession>A0A840QG42</accession>
<proteinExistence type="predicted"/>
<organism evidence="5 6">
    <name type="scientific">Saccharopolyspora phatthalungensis</name>
    <dbReference type="NCBI Taxonomy" id="664693"/>
    <lineage>
        <taxon>Bacteria</taxon>
        <taxon>Bacillati</taxon>
        <taxon>Actinomycetota</taxon>
        <taxon>Actinomycetes</taxon>
        <taxon>Pseudonocardiales</taxon>
        <taxon>Pseudonocardiaceae</taxon>
        <taxon>Saccharopolyspora</taxon>
    </lineage>
</organism>
<dbReference type="GO" id="GO:0003677">
    <property type="term" value="F:DNA binding"/>
    <property type="evidence" value="ECO:0007669"/>
    <property type="project" value="UniProtKB-KW"/>
</dbReference>
<dbReference type="InterPro" id="IPR011711">
    <property type="entry name" value="GntR_C"/>
</dbReference>
<evidence type="ECO:0000259" key="4">
    <source>
        <dbReference type="PROSITE" id="PS50949"/>
    </source>
</evidence>
<dbReference type="Gene3D" id="1.10.10.10">
    <property type="entry name" value="Winged helix-like DNA-binding domain superfamily/Winged helix DNA-binding domain"/>
    <property type="match status" value="1"/>
</dbReference>